<name>A0A6I5ZPN8_9FIRM</name>
<dbReference type="CDD" id="cd12870">
    <property type="entry name" value="MqsA"/>
    <property type="match status" value="1"/>
</dbReference>
<protein>
    <recommendedName>
        <fullName evidence="3">YgiT-type zinc finger domain-containing protein</fullName>
    </recommendedName>
</protein>
<gene>
    <name evidence="1" type="ORF">MGLY_09210</name>
</gene>
<evidence type="ECO:0008006" key="3">
    <source>
        <dbReference type="Google" id="ProtNLM"/>
    </source>
</evidence>
<dbReference type="OrthoDB" id="9812340at2"/>
<dbReference type="RefSeq" id="WP_156272155.1">
    <property type="nucleotide sequence ID" value="NZ_CP046244.1"/>
</dbReference>
<reference evidence="1 2" key="1">
    <citation type="submission" date="2019-11" db="EMBL/GenBank/DDBJ databases">
        <title>Genome sequence of Moorella glycerini DSM11254.</title>
        <authorList>
            <person name="Poehlein A."/>
            <person name="Boeer T."/>
            <person name="Daniel R."/>
        </authorList>
    </citation>
    <scope>NUCLEOTIDE SEQUENCE [LARGE SCALE GENOMIC DNA]</scope>
    <source>
        <strain evidence="1 2">DSM 11254</strain>
    </source>
</reference>
<dbReference type="NCBIfam" id="TIGR03831">
    <property type="entry name" value="YgiT_finger"/>
    <property type="match status" value="1"/>
</dbReference>
<proteinExistence type="predicted"/>
<evidence type="ECO:0000313" key="2">
    <source>
        <dbReference type="Proteomes" id="UP000425916"/>
    </source>
</evidence>
<sequence>MTKCPLCGSKVRPKKVRVENWWGDKLTLVENVPAWVCEECGEQYYDAETTLQLEEIRKEHMKPKRIIEVPVYDFREPVQRRAKV</sequence>
<dbReference type="InterPro" id="IPR022453">
    <property type="entry name" value="Znf_MqsA-type"/>
</dbReference>
<accession>A0A6I5ZPN8</accession>
<keyword evidence="2" id="KW-1185">Reference proteome</keyword>
<evidence type="ECO:0000313" key="1">
    <source>
        <dbReference type="EMBL" id="QGP91585.1"/>
    </source>
</evidence>
<organism evidence="1 2">
    <name type="scientific">Neomoorella glycerini</name>
    <dbReference type="NCBI Taxonomy" id="55779"/>
    <lineage>
        <taxon>Bacteria</taxon>
        <taxon>Bacillati</taxon>
        <taxon>Bacillota</taxon>
        <taxon>Clostridia</taxon>
        <taxon>Neomoorellales</taxon>
        <taxon>Neomoorellaceae</taxon>
        <taxon>Neomoorella</taxon>
    </lineage>
</organism>
<dbReference type="Gene3D" id="3.10.20.860">
    <property type="match status" value="1"/>
</dbReference>
<dbReference type="EMBL" id="CP046244">
    <property type="protein sequence ID" value="QGP91585.1"/>
    <property type="molecule type" value="Genomic_DNA"/>
</dbReference>
<dbReference type="Proteomes" id="UP000425916">
    <property type="component" value="Chromosome"/>
</dbReference>
<dbReference type="AlphaFoldDB" id="A0A6I5ZPN8"/>